<feature type="domain" description="Plastocyanin-like" evidence="7">
    <location>
        <begin position="237"/>
        <end position="379"/>
    </location>
</feature>
<evidence type="ECO:0000256" key="3">
    <source>
        <dbReference type="ARBA" id="ARBA00023002"/>
    </source>
</evidence>
<evidence type="ECO:0000256" key="6">
    <source>
        <dbReference type="SAM" id="SignalP"/>
    </source>
</evidence>
<dbReference type="InterPro" id="IPR008972">
    <property type="entry name" value="Cupredoxin"/>
</dbReference>
<dbReference type="InterPro" id="IPR011707">
    <property type="entry name" value="Cu-oxidase-like_N"/>
</dbReference>
<dbReference type="Proteomes" id="UP000828390">
    <property type="component" value="Unassembled WGS sequence"/>
</dbReference>
<dbReference type="PANTHER" id="PTHR11709:SF394">
    <property type="entry name" value="FI03373P-RELATED"/>
    <property type="match status" value="1"/>
</dbReference>
<evidence type="ECO:0008006" key="12">
    <source>
        <dbReference type="Google" id="ProtNLM"/>
    </source>
</evidence>
<comment type="caution">
    <text evidence="10">The sequence shown here is derived from an EMBL/GenBank/DDBJ whole genome shotgun (WGS) entry which is preliminary data.</text>
</comment>
<feature type="region of interest" description="Disordered" evidence="5">
    <location>
        <begin position="665"/>
        <end position="685"/>
    </location>
</feature>
<sequence length="711" mass="80120">MVNIALQGCIWMSMCMASLKAQFDVQPHATSADTVCKDLETVCTVTLVIEHKLTMILEKDKDLIYAYNGELYSSQRSRKLGPVETREVITADGASSRLVITINGQFPGPRIETYVDQTLKVKIVNKLHTDSVTVHFHGIHQKGTPWMDGVAFISQCPILPGQSFEHVFKAYPPGTSMYHAHIGDQRSMGLYGAFIVYPRKDPAIIGLHQIVALLQDWNHLMDPETAYQRMLTEQFDFTTRRVINTTYSVDRARFSRFEFQSGLINGKGRYWLTANNHNGSPLTRFQITSGVTYRFRIIGAMTIYPMRVFIEGQTFIVRGSDAYDIERREFQSLIIHPGERYDILWTSPNNPSKRQYMFVAETIETRASHDKYHAAEAILEIVDYNAATDLFPNKASDVNCNYINCTILNCPYQYESPTTLTKCITFNDIKNNDPIREPDKVLGNRVDNEYFFNFGFPGRNGNTPGSVNAREFVFPSVSMLTQPNEVTTGCDEAKCSRDGMCECTYTQKIPSNKLIQMVFSNIGNGAGWSHPIHLHGHSFYVMKMGLGSYNRLNGYLVGPNTDINCTDSFGYCSTMRWNNESWNDGNIPGMNDDPPQKDTIVVPTGGYVVVRFISDNPGVWLLHCHVDLHNTNGMGMVIDEGDTKPTTPIGFPVCRSFEFKGFPTTNETETTINQSDQTKTDTGTSSGTRFIFGVENILTIVVLSIWNETEL</sequence>
<proteinExistence type="inferred from homology"/>
<dbReference type="Pfam" id="PF00394">
    <property type="entry name" value="Cu-oxidase"/>
    <property type="match status" value="1"/>
</dbReference>
<evidence type="ECO:0000313" key="11">
    <source>
        <dbReference type="Proteomes" id="UP000828390"/>
    </source>
</evidence>
<dbReference type="InterPro" id="IPR002355">
    <property type="entry name" value="Cu_oxidase_Cu_BS"/>
</dbReference>
<name>A0A9D4HYA7_DREPO</name>
<dbReference type="GO" id="GO:0005886">
    <property type="term" value="C:plasma membrane"/>
    <property type="evidence" value="ECO:0007669"/>
    <property type="project" value="TreeGrafter"/>
</dbReference>
<dbReference type="Pfam" id="PF07732">
    <property type="entry name" value="Cu-oxidase_3"/>
    <property type="match status" value="1"/>
</dbReference>
<evidence type="ECO:0000256" key="4">
    <source>
        <dbReference type="ARBA" id="ARBA00023008"/>
    </source>
</evidence>
<evidence type="ECO:0000256" key="1">
    <source>
        <dbReference type="ARBA" id="ARBA00010609"/>
    </source>
</evidence>
<keyword evidence="2" id="KW-0479">Metal-binding</keyword>
<dbReference type="CDD" id="cd13858">
    <property type="entry name" value="CuRO_1_tcLCC2_insect_like"/>
    <property type="match status" value="1"/>
</dbReference>
<evidence type="ECO:0000259" key="9">
    <source>
        <dbReference type="Pfam" id="PF07732"/>
    </source>
</evidence>
<dbReference type="AlphaFoldDB" id="A0A9D4HYA7"/>
<feature type="domain" description="Plastocyanin-like" evidence="8">
    <location>
        <begin position="497"/>
        <end position="641"/>
    </location>
</feature>
<dbReference type="InterPro" id="IPR001117">
    <property type="entry name" value="Cu-oxidase_2nd"/>
</dbReference>
<dbReference type="OrthoDB" id="2121828at2759"/>
<keyword evidence="11" id="KW-1185">Reference proteome</keyword>
<dbReference type="InterPro" id="IPR045087">
    <property type="entry name" value="Cu-oxidase_fam"/>
</dbReference>
<reference evidence="10" key="1">
    <citation type="journal article" date="2019" name="bioRxiv">
        <title>The Genome of the Zebra Mussel, Dreissena polymorpha: A Resource for Invasive Species Research.</title>
        <authorList>
            <person name="McCartney M.A."/>
            <person name="Auch B."/>
            <person name="Kono T."/>
            <person name="Mallez S."/>
            <person name="Zhang Y."/>
            <person name="Obille A."/>
            <person name="Becker A."/>
            <person name="Abrahante J.E."/>
            <person name="Garbe J."/>
            <person name="Badalamenti J.P."/>
            <person name="Herman A."/>
            <person name="Mangelson H."/>
            <person name="Liachko I."/>
            <person name="Sullivan S."/>
            <person name="Sone E.D."/>
            <person name="Koren S."/>
            <person name="Silverstein K.A.T."/>
            <person name="Beckman K.B."/>
            <person name="Gohl D.M."/>
        </authorList>
    </citation>
    <scope>NUCLEOTIDE SEQUENCE</scope>
    <source>
        <strain evidence="10">Duluth1</strain>
        <tissue evidence="10">Whole animal</tissue>
    </source>
</reference>
<keyword evidence="4" id="KW-0186">Copper</keyword>
<evidence type="ECO:0000313" key="10">
    <source>
        <dbReference type="EMBL" id="KAH3735401.1"/>
    </source>
</evidence>
<evidence type="ECO:0000259" key="8">
    <source>
        <dbReference type="Pfam" id="PF07731"/>
    </source>
</evidence>
<accession>A0A9D4HYA7</accession>
<dbReference type="PROSITE" id="PS00080">
    <property type="entry name" value="MULTICOPPER_OXIDASE2"/>
    <property type="match status" value="1"/>
</dbReference>
<feature type="chain" id="PRO_5039500429" description="L-ascorbate oxidase" evidence="6">
    <location>
        <begin position="22"/>
        <end position="711"/>
    </location>
</feature>
<protein>
    <recommendedName>
        <fullName evidence="12">L-ascorbate oxidase</fullName>
    </recommendedName>
</protein>
<dbReference type="InterPro" id="IPR033138">
    <property type="entry name" value="Cu_oxidase_CS"/>
</dbReference>
<gene>
    <name evidence="10" type="ORF">DPMN_041928</name>
</gene>
<dbReference type="PROSITE" id="PS00079">
    <property type="entry name" value="MULTICOPPER_OXIDASE1"/>
    <property type="match status" value="1"/>
</dbReference>
<dbReference type="InterPro" id="IPR011706">
    <property type="entry name" value="Cu-oxidase_C"/>
</dbReference>
<dbReference type="Pfam" id="PF07731">
    <property type="entry name" value="Cu-oxidase_2"/>
    <property type="match status" value="1"/>
</dbReference>
<evidence type="ECO:0000256" key="2">
    <source>
        <dbReference type="ARBA" id="ARBA00022723"/>
    </source>
</evidence>
<dbReference type="CDD" id="cd13905">
    <property type="entry name" value="CuRO_3_tcLLC2_insect_like"/>
    <property type="match status" value="1"/>
</dbReference>
<keyword evidence="3" id="KW-0560">Oxidoreductase</keyword>
<reference evidence="10" key="2">
    <citation type="submission" date="2020-11" db="EMBL/GenBank/DDBJ databases">
        <authorList>
            <person name="McCartney M.A."/>
            <person name="Auch B."/>
            <person name="Kono T."/>
            <person name="Mallez S."/>
            <person name="Becker A."/>
            <person name="Gohl D.M."/>
            <person name="Silverstein K.A.T."/>
            <person name="Koren S."/>
            <person name="Bechman K.B."/>
            <person name="Herman A."/>
            <person name="Abrahante J.E."/>
            <person name="Garbe J."/>
        </authorList>
    </citation>
    <scope>NUCLEOTIDE SEQUENCE</scope>
    <source>
        <strain evidence="10">Duluth1</strain>
        <tissue evidence="10">Whole animal</tissue>
    </source>
</reference>
<dbReference type="Gene3D" id="2.60.40.420">
    <property type="entry name" value="Cupredoxins - blue copper proteins"/>
    <property type="match status" value="3"/>
</dbReference>
<dbReference type="GO" id="GO:0016491">
    <property type="term" value="F:oxidoreductase activity"/>
    <property type="evidence" value="ECO:0007669"/>
    <property type="project" value="UniProtKB-KW"/>
</dbReference>
<evidence type="ECO:0000256" key="5">
    <source>
        <dbReference type="SAM" id="MobiDB-lite"/>
    </source>
</evidence>
<dbReference type="GO" id="GO:0006826">
    <property type="term" value="P:iron ion transport"/>
    <property type="evidence" value="ECO:0007669"/>
    <property type="project" value="TreeGrafter"/>
</dbReference>
<evidence type="ECO:0000259" key="7">
    <source>
        <dbReference type="Pfam" id="PF00394"/>
    </source>
</evidence>
<comment type="similarity">
    <text evidence="1">Belongs to the multicopper oxidase family.</text>
</comment>
<organism evidence="10 11">
    <name type="scientific">Dreissena polymorpha</name>
    <name type="common">Zebra mussel</name>
    <name type="synonym">Mytilus polymorpha</name>
    <dbReference type="NCBI Taxonomy" id="45954"/>
    <lineage>
        <taxon>Eukaryota</taxon>
        <taxon>Metazoa</taxon>
        <taxon>Spiralia</taxon>
        <taxon>Lophotrochozoa</taxon>
        <taxon>Mollusca</taxon>
        <taxon>Bivalvia</taxon>
        <taxon>Autobranchia</taxon>
        <taxon>Heteroconchia</taxon>
        <taxon>Euheterodonta</taxon>
        <taxon>Imparidentia</taxon>
        <taxon>Neoheterodontei</taxon>
        <taxon>Myida</taxon>
        <taxon>Dreissenoidea</taxon>
        <taxon>Dreissenidae</taxon>
        <taxon>Dreissena</taxon>
    </lineage>
</organism>
<dbReference type="EMBL" id="JAIWYP010000011">
    <property type="protein sequence ID" value="KAH3735401.1"/>
    <property type="molecule type" value="Genomic_DNA"/>
</dbReference>
<dbReference type="SUPFAM" id="SSF49503">
    <property type="entry name" value="Cupredoxins"/>
    <property type="match status" value="3"/>
</dbReference>
<feature type="signal peptide" evidence="6">
    <location>
        <begin position="1"/>
        <end position="21"/>
    </location>
</feature>
<keyword evidence="6" id="KW-0732">Signal</keyword>
<dbReference type="PANTHER" id="PTHR11709">
    <property type="entry name" value="MULTI-COPPER OXIDASE"/>
    <property type="match status" value="1"/>
</dbReference>
<dbReference type="GO" id="GO:0005507">
    <property type="term" value="F:copper ion binding"/>
    <property type="evidence" value="ECO:0007669"/>
    <property type="project" value="InterPro"/>
</dbReference>
<feature type="domain" description="Plastocyanin-like" evidence="9">
    <location>
        <begin position="88"/>
        <end position="200"/>
    </location>
</feature>